<name>A0A4Y8M3F9_9BACL</name>
<gene>
    <name evidence="1" type="ORF">E2980_11195</name>
</gene>
<accession>A0A4Y8M3F9</accession>
<sequence length="83" mass="9459">MSWNSVRLKILIGILVITLFLIALLVINNLYAINVVRKQVANSNQNMMSLYKGQIDKGLEDADQYLLSMRLTDDNFSLIVRSD</sequence>
<evidence type="ECO:0000313" key="1">
    <source>
        <dbReference type="EMBL" id="TFE26674.1"/>
    </source>
</evidence>
<protein>
    <submittedName>
        <fullName evidence="1">Uncharacterized protein</fullName>
    </submittedName>
</protein>
<reference evidence="1 2" key="1">
    <citation type="submission" date="2019-03" db="EMBL/GenBank/DDBJ databases">
        <title>Cohnella endophytica sp. nov., a novel endophytic bacterium isolated from bark of Sonneratia apetala.</title>
        <authorList>
            <person name="Tuo L."/>
        </authorList>
    </citation>
    <scope>NUCLEOTIDE SEQUENCE [LARGE SCALE GENOMIC DNA]</scope>
    <source>
        <strain evidence="1 2">CCTCC AB 208254</strain>
    </source>
</reference>
<proteinExistence type="predicted"/>
<organism evidence="1 2">
    <name type="scientific">Cohnella luojiensis</name>
    <dbReference type="NCBI Taxonomy" id="652876"/>
    <lineage>
        <taxon>Bacteria</taxon>
        <taxon>Bacillati</taxon>
        <taxon>Bacillota</taxon>
        <taxon>Bacilli</taxon>
        <taxon>Bacillales</taxon>
        <taxon>Paenibacillaceae</taxon>
        <taxon>Cohnella</taxon>
    </lineage>
</organism>
<comment type="caution">
    <text evidence="1">The sequence shown here is derived from an EMBL/GenBank/DDBJ whole genome shotgun (WGS) entry which is preliminary data.</text>
</comment>
<dbReference type="RefSeq" id="WP_167747080.1">
    <property type="nucleotide sequence ID" value="NZ_SOMN01000012.1"/>
</dbReference>
<dbReference type="EMBL" id="SOMN01000012">
    <property type="protein sequence ID" value="TFE26674.1"/>
    <property type="molecule type" value="Genomic_DNA"/>
</dbReference>
<keyword evidence="2" id="KW-1185">Reference proteome</keyword>
<evidence type="ECO:0000313" key="2">
    <source>
        <dbReference type="Proteomes" id="UP000297900"/>
    </source>
</evidence>
<dbReference type="AlphaFoldDB" id="A0A4Y8M3F9"/>
<dbReference type="Proteomes" id="UP000297900">
    <property type="component" value="Unassembled WGS sequence"/>
</dbReference>